<dbReference type="Proteomes" id="UP000789901">
    <property type="component" value="Unassembled WGS sequence"/>
</dbReference>
<proteinExistence type="predicted"/>
<dbReference type="EMBL" id="CAJVQB010121906">
    <property type="protein sequence ID" value="CAG8853266.1"/>
    <property type="molecule type" value="Genomic_DNA"/>
</dbReference>
<keyword evidence="2" id="KW-1185">Reference proteome</keyword>
<gene>
    <name evidence="1" type="ORF">GMARGA_LOCUS42087</name>
</gene>
<accession>A0ABN7XEJ8</accession>
<feature type="non-terminal residue" evidence="1">
    <location>
        <position position="1"/>
    </location>
</feature>
<name>A0ABN7XEJ8_GIGMA</name>
<feature type="non-terminal residue" evidence="1">
    <location>
        <position position="41"/>
    </location>
</feature>
<evidence type="ECO:0000313" key="1">
    <source>
        <dbReference type="EMBL" id="CAG8853266.1"/>
    </source>
</evidence>
<comment type="caution">
    <text evidence="1">The sequence shown here is derived from an EMBL/GenBank/DDBJ whole genome shotgun (WGS) entry which is preliminary data.</text>
</comment>
<evidence type="ECO:0000313" key="2">
    <source>
        <dbReference type="Proteomes" id="UP000789901"/>
    </source>
</evidence>
<sequence>NLKKISISSIKFEKQSHKFADNFSQIASKEENLYNISKDVE</sequence>
<protein>
    <submittedName>
        <fullName evidence="1">27345_t:CDS:1</fullName>
    </submittedName>
</protein>
<reference evidence="1 2" key="1">
    <citation type="submission" date="2021-06" db="EMBL/GenBank/DDBJ databases">
        <authorList>
            <person name="Kallberg Y."/>
            <person name="Tangrot J."/>
            <person name="Rosling A."/>
        </authorList>
    </citation>
    <scope>NUCLEOTIDE SEQUENCE [LARGE SCALE GENOMIC DNA]</scope>
    <source>
        <strain evidence="1 2">120-4 pot B 10/14</strain>
    </source>
</reference>
<organism evidence="1 2">
    <name type="scientific">Gigaspora margarita</name>
    <dbReference type="NCBI Taxonomy" id="4874"/>
    <lineage>
        <taxon>Eukaryota</taxon>
        <taxon>Fungi</taxon>
        <taxon>Fungi incertae sedis</taxon>
        <taxon>Mucoromycota</taxon>
        <taxon>Glomeromycotina</taxon>
        <taxon>Glomeromycetes</taxon>
        <taxon>Diversisporales</taxon>
        <taxon>Gigasporaceae</taxon>
        <taxon>Gigaspora</taxon>
    </lineage>
</organism>